<reference evidence="2 3" key="1">
    <citation type="submission" date="2019-03" db="EMBL/GenBank/DDBJ databases">
        <title>Genomics of glacier-inhabiting Cryobacterium strains.</title>
        <authorList>
            <person name="Liu Q."/>
            <person name="Xin Y.-H."/>
        </authorList>
    </citation>
    <scope>NUCLEOTIDE SEQUENCE [LARGE SCALE GENOMIC DNA]</scope>
    <source>
        <strain evidence="2 3">Hh14</strain>
    </source>
</reference>
<proteinExistence type="predicted"/>
<evidence type="ECO:0000256" key="1">
    <source>
        <dbReference type="SAM" id="SignalP"/>
    </source>
</evidence>
<keyword evidence="3" id="KW-1185">Reference proteome</keyword>
<accession>A0A4R9A0M3</accession>
<sequence length="278" mass="29045">MKKVTIGLVTALLLSGLTYSPAFAESDSYPGTTSAELVNEEELQIALEDEGISLSDLEATADEISVETTSDLGSGEIVRSTTTLSLEDNNGLFSLTSENAAYSASYSMEIQEMSDSAVAFTMTDLETGESESYADDVGYASVVPVLVLGIPIALEVLKALVVSTGVVILAGVTWIAATSAIDALTKKGSTHQHFRALIFNGKLVLGSGMTLNSAVTWGRGGSNTWSRTQAGAQAVAKGVKNGLTPVGPERDAGGRGKFAHYHPSNRSPAMHAFFGMPN</sequence>
<organism evidence="2 3">
    <name type="scientific">Cryobacterium frigoriphilum</name>
    <dbReference type="NCBI Taxonomy" id="1259150"/>
    <lineage>
        <taxon>Bacteria</taxon>
        <taxon>Bacillati</taxon>
        <taxon>Actinomycetota</taxon>
        <taxon>Actinomycetes</taxon>
        <taxon>Micrococcales</taxon>
        <taxon>Microbacteriaceae</taxon>
        <taxon>Cryobacterium</taxon>
    </lineage>
</organism>
<protein>
    <submittedName>
        <fullName evidence="2">Uncharacterized protein</fullName>
    </submittedName>
</protein>
<evidence type="ECO:0000313" key="3">
    <source>
        <dbReference type="Proteomes" id="UP000297447"/>
    </source>
</evidence>
<keyword evidence="1" id="KW-0732">Signal</keyword>
<feature type="signal peptide" evidence="1">
    <location>
        <begin position="1"/>
        <end position="24"/>
    </location>
</feature>
<name>A0A4R9A0M3_9MICO</name>
<dbReference type="Proteomes" id="UP000297447">
    <property type="component" value="Unassembled WGS sequence"/>
</dbReference>
<feature type="chain" id="PRO_5020786880" evidence="1">
    <location>
        <begin position="25"/>
        <end position="278"/>
    </location>
</feature>
<dbReference type="RefSeq" id="WP_134519520.1">
    <property type="nucleotide sequence ID" value="NZ_SOHE01000046.1"/>
</dbReference>
<dbReference type="EMBL" id="SOHE01000046">
    <property type="protein sequence ID" value="TFD49847.1"/>
    <property type="molecule type" value="Genomic_DNA"/>
</dbReference>
<dbReference type="OrthoDB" id="5121157at2"/>
<comment type="caution">
    <text evidence="2">The sequence shown here is derived from an EMBL/GenBank/DDBJ whole genome shotgun (WGS) entry which is preliminary data.</text>
</comment>
<evidence type="ECO:0000313" key="2">
    <source>
        <dbReference type="EMBL" id="TFD49847.1"/>
    </source>
</evidence>
<dbReference type="AlphaFoldDB" id="A0A4R9A0M3"/>
<gene>
    <name evidence="2" type="ORF">E3T55_10485</name>
</gene>